<gene>
    <name evidence="1" type="ORF">B0H16DRAFT_1517499</name>
</gene>
<reference evidence="1" key="1">
    <citation type="submission" date="2023-03" db="EMBL/GenBank/DDBJ databases">
        <title>Massive genome expansion in bonnet fungi (Mycena s.s.) driven by repeated elements and novel gene families across ecological guilds.</title>
        <authorList>
            <consortium name="Lawrence Berkeley National Laboratory"/>
            <person name="Harder C.B."/>
            <person name="Miyauchi S."/>
            <person name="Viragh M."/>
            <person name="Kuo A."/>
            <person name="Thoen E."/>
            <person name="Andreopoulos B."/>
            <person name="Lu D."/>
            <person name="Skrede I."/>
            <person name="Drula E."/>
            <person name="Henrissat B."/>
            <person name="Morin E."/>
            <person name="Kohler A."/>
            <person name="Barry K."/>
            <person name="LaButti K."/>
            <person name="Morin E."/>
            <person name="Salamov A."/>
            <person name="Lipzen A."/>
            <person name="Mereny Z."/>
            <person name="Hegedus B."/>
            <person name="Baldrian P."/>
            <person name="Stursova M."/>
            <person name="Weitz H."/>
            <person name="Taylor A."/>
            <person name="Grigoriev I.V."/>
            <person name="Nagy L.G."/>
            <person name="Martin F."/>
            <person name="Kauserud H."/>
        </authorList>
    </citation>
    <scope>NUCLEOTIDE SEQUENCE</scope>
    <source>
        <strain evidence="1">CBHHK182m</strain>
    </source>
</reference>
<dbReference type="EMBL" id="JARKIB010000018">
    <property type="protein sequence ID" value="KAJ7769335.1"/>
    <property type="molecule type" value="Genomic_DNA"/>
</dbReference>
<evidence type="ECO:0000313" key="1">
    <source>
        <dbReference type="EMBL" id="KAJ7769335.1"/>
    </source>
</evidence>
<keyword evidence="2" id="KW-1185">Reference proteome</keyword>
<name>A0AAD7JPM8_9AGAR</name>
<evidence type="ECO:0000313" key="2">
    <source>
        <dbReference type="Proteomes" id="UP001215598"/>
    </source>
</evidence>
<dbReference type="AlphaFoldDB" id="A0AAD7JPM8"/>
<comment type="caution">
    <text evidence="1">The sequence shown here is derived from an EMBL/GenBank/DDBJ whole genome shotgun (WGS) entry which is preliminary data.</text>
</comment>
<protein>
    <submittedName>
        <fullName evidence="1">Uncharacterized protein</fullName>
    </submittedName>
</protein>
<accession>A0AAD7JPM8</accession>
<proteinExistence type="predicted"/>
<organism evidence="1 2">
    <name type="scientific">Mycena metata</name>
    <dbReference type="NCBI Taxonomy" id="1033252"/>
    <lineage>
        <taxon>Eukaryota</taxon>
        <taxon>Fungi</taxon>
        <taxon>Dikarya</taxon>
        <taxon>Basidiomycota</taxon>
        <taxon>Agaricomycotina</taxon>
        <taxon>Agaricomycetes</taxon>
        <taxon>Agaricomycetidae</taxon>
        <taxon>Agaricales</taxon>
        <taxon>Marasmiineae</taxon>
        <taxon>Mycenaceae</taxon>
        <taxon>Mycena</taxon>
    </lineage>
</organism>
<dbReference type="Proteomes" id="UP001215598">
    <property type="component" value="Unassembled WGS sequence"/>
</dbReference>
<sequence length="71" mass="8285">MDARWMLCGTWPRVFFSWMLVSAVTSLSFPIYSLDVWPDVDEIPLLCVPLFHYLLYISSSPPSTVPYRTLR</sequence>